<dbReference type="EMBL" id="SMAF01000026">
    <property type="protein sequence ID" value="TCS93713.1"/>
    <property type="molecule type" value="Genomic_DNA"/>
</dbReference>
<feature type="signal peptide" evidence="1">
    <location>
        <begin position="1"/>
        <end position="20"/>
    </location>
</feature>
<dbReference type="RefSeq" id="WP_240639722.1">
    <property type="nucleotide sequence ID" value="NZ_MJEV01000089.1"/>
</dbReference>
<dbReference type="AlphaFoldDB" id="A0A4R3L2D1"/>
<evidence type="ECO:0000313" key="2">
    <source>
        <dbReference type="EMBL" id="TCS93713.1"/>
    </source>
</evidence>
<organism evidence="2 3">
    <name type="scientific">Pseudofulvimonas gallinarii</name>
    <dbReference type="NCBI Taxonomy" id="634155"/>
    <lineage>
        <taxon>Bacteria</taxon>
        <taxon>Pseudomonadati</taxon>
        <taxon>Pseudomonadota</taxon>
        <taxon>Gammaproteobacteria</taxon>
        <taxon>Lysobacterales</taxon>
        <taxon>Rhodanobacteraceae</taxon>
        <taxon>Pseudofulvimonas</taxon>
    </lineage>
</organism>
<protein>
    <submittedName>
        <fullName evidence="2">Uncharacterized protein</fullName>
    </submittedName>
</protein>
<proteinExistence type="predicted"/>
<accession>A0A4R3L2D1</accession>
<sequence>MKTPRRWILILSLLAAGAQAQSGIPVRIAEVSDTPQVVRVNEVLPERFVAQVSRTDNGAPVGGVEVMLEINYIMCMPMQPNCGAPPHSVYGRFESGPSIRLVTNAQGLVTAPPFSAGETAGSYSLYAMVPRNQPSGINIGPDPFELRAFRDRAGSAWQRCIGCSADPVDLGTPDAGCIVGPCHIRADAEAAQGLTRAPHRTACRQARHGCGCAQPRESGCP</sequence>
<feature type="chain" id="PRO_5020533113" evidence="1">
    <location>
        <begin position="21"/>
        <end position="221"/>
    </location>
</feature>
<keyword evidence="1" id="KW-0732">Signal</keyword>
<evidence type="ECO:0000256" key="1">
    <source>
        <dbReference type="SAM" id="SignalP"/>
    </source>
</evidence>
<name>A0A4R3L2D1_9GAMM</name>
<evidence type="ECO:0000313" key="3">
    <source>
        <dbReference type="Proteomes" id="UP000294599"/>
    </source>
</evidence>
<keyword evidence="3" id="KW-1185">Reference proteome</keyword>
<comment type="caution">
    <text evidence="2">The sequence shown here is derived from an EMBL/GenBank/DDBJ whole genome shotgun (WGS) entry which is preliminary data.</text>
</comment>
<reference evidence="2 3" key="1">
    <citation type="submission" date="2019-03" db="EMBL/GenBank/DDBJ databases">
        <title>Genomic Encyclopedia of Type Strains, Phase IV (KMG-IV): sequencing the most valuable type-strain genomes for metagenomic binning, comparative biology and taxonomic classification.</title>
        <authorList>
            <person name="Goeker M."/>
        </authorList>
    </citation>
    <scope>NUCLEOTIDE SEQUENCE [LARGE SCALE GENOMIC DNA]</scope>
    <source>
        <strain evidence="2 3">DSM 21944</strain>
    </source>
</reference>
<dbReference type="Proteomes" id="UP000294599">
    <property type="component" value="Unassembled WGS sequence"/>
</dbReference>
<gene>
    <name evidence="2" type="ORF">EDC25_12634</name>
</gene>